<dbReference type="PRINTS" id="PR00147">
    <property type="entry name" value="DNAPHOTLYASE"/>
</dbReference>
<feature type="binding site" evidence="6">
    <location>
        <begin position="383"/>
        <end position="385"/>
    </location>
    <ligand>
        <name>FAD</name>
        <dbReference type="ChEBI" id="CHEBI:57692"/>
    </ligand>
</feature>
<dbReference type="SUPFAM" id="SSF52425">
    <property type="entry name" value="Cryptochrome/photolyase, N-terminal domain"/>
    <property type="match status" value="1"/>
</dbReference>
<dbReference type="GO" id="GO:0000719">
    <property type="term" value="P:photoreactive repair"/>
    <property type="evidence" value="ECO:0007669"/>
    <property type="project" value="TreeGrafter"/>
</dbReference>
<protein>
    <recommendedName>
        <fullName evidence="2 7">Cryptochrome DASH</fullName>
    </recommendedName>
</protein>
<evidence type="ECO:0000313" key="8">
    <source>
        <dbReference type="EMBL" id="NAW64405.1"/>
    </source>
</evidence>
<dbReference type="Proteomes" id="UP000465712">
    <property type="component" value="Unassembled WGS sequence"/>
</dbReference>
<keyword evidence="5 7" id="KW-0157">Chromophore</keyword>
<dbReference type="RefSeq" id="WP_161443119.1">
    <property type="nucleotide sequence ID" value="NZ_WXWV01000038.1"/>
</dbReference>
<dbReference type="PROSITE" id="PS00394">
    <property type="entry name" value="DNA_PHOTOLYASES_1_1"/>
    <property type="match status" value="1"/>
</dbReference>
<dbReference type="GO" id="GO:0071949">
    <property type="term" value="F:FAD binding"/>
    <property type="evidence" value="ECO:0007669"/>
    <property type="project" value="TreeGrafter"/>
</dbReference>
<comment type="cofactor">
    <cofactor evidence="6 7">
        <name>FAD</name>
        <dbReference type="ChEBI" id="CHEBI:57692"/>
    </cofactor>
    <text evidence="6 7">Binds 1 FAD per subunit.</text>
</comment>
<dbReference type="PROSITE" id="PS51645">
    <property type="entry name" value="PHR_CRY_ALPHA_BETA"/>
    <property type="match status" value="1"/>
</dbReference>
<sequence length="436" mass="50767">MTTGLFVFSYDLRLHDNPALKQTAEQVDNLLCLYCLPQQGMNPYPAHRAQWGKPRQAFLLDSLADLNHQLAEQHQHQCLLIRDTPLEATIDELLDQYPISVIGRSEQAGYYENQSWAYIEAQYPDVTFLTIPTHTLFTRALLPFTLNELPVSFTQFRLMTEKLDCRSESVGDLELPPPPALPQTAPLHPINLARTQLNRMPEQPSLSRGFTGGETAAFEHIQRYFSGDLPARYKETRNALDGWDNSTKFSPWLALGCLSPVTVLRYLDDYQNKVIRNDSTEWIRFELLWREYFQWYAHAYRQKLFYYHGIKKQGPTNRHDEARFQQWCNGKTGYPIVDACMRQLNQTGYMSNRGRQLVASCFVHELALDWRYGAAYFEQQLIDYDVASNWGNWQYLAGVGADPRGWRYFDLEKQTKMYDPDGDFIHRWLNHGSHSL</sequence>
<dbReference type="Gene3D" id="1.25.40.80">
    <property type="match status" value="1"/>
</dbReference>
<keyword evidence="3 6" id="KW-0285">Flavoprotein</keyword>
<accession>A0A7X4WM73</accession>
<comment type="function">
    <text evidence="7">May have a photoreceptor function.</text>
</comment>
<dbReference type="Pfam" id="PF03441">
    <property type="entry name" value="FAD_binding_7"/>
    <property type="match status" value="1"/>
</dbReference>
<evidence type="ECO:0000256" key="3">
    <source>
        <dbReference type="ARBA" id="ARBA00022630"/>
    </source>
</evidence>
<comment type="similarity">
    <text evidence="1 7">Belongs to the DNA photolyase class-1 family.</text>
</comment>
<evidence type="ECO:0000256" key="1">
    <source>
        <dbReference type="ARBA" id="ARBA00005862"/>
    </source>
</evidence>
<comment type="caution">
    <text evidence="8">The sequence shown here is derived from an EMBL/GenBank/DDBJ whole genome shotgun (WGS) entry which is preliminary data.</text>
</comment>
<dbReference type="InterPro" id="IPR036134">
    <property type="entry name" value="Crypto/Photolyase_FAD-like_sf"/>
</dbReference>
<dbReference type="InterPro" id="IPR002081">
    <property type="entry name" value="Cryptochrome/DNA_photolyase_1"/>
</dbReference>
<dbReference type="PANTHER" id="PTHR11455:SF22">
    <property type="entry name" value="CRYPTOCHROME DASH"/>
    <property type="match status" value="1"/>
</dbReference>
<dbReference type="PANTHER" id="PTHR11455">
    <property type="entry name" value="CRYPTOCHROME"/>
    <property type="match status" value="1"/>
</dbReference>
<organism evidence="8 9">
    <name type="scientific">Photobacterium halotolerans</name>
    <dbReference type="NCBI Taxonomy" id="265726"/>
    <lineage>
        <taxon>Bacteria</taxon>
        <taxon>Pseudomonadati</taxon>
        <taxon>Pseudomonadota</taxon>
        <taxon>Gammaproteobacteria</taxon>
        <taxon>Vibrionales</taxon>
        <taxon>Vibrionaceae</taxon>
        <taxon>Photobacterium</taxon>
    </lineage>
</organism>
<dbReference type="InterPro" id="IPR014133">
    <property type="entry name" value="Cry_DASH"/>
</dbReference>
<dbReference type="AlphaFoldDB" id="A0A7X4WM73"/>
<reference evidence="8 9" key="1">
    <citation type="submission" date="2017-05" db="EMBL/GenBank/DDBJ databases">
        <title>High clonality and local adaptation shapes Vibrionaceae linages within an endangered oasis.</title>
        <authorList>
            <person name="Vazquez-Rosas-Landa M."/>
        </authorList>
    </citation>
    <scope>NUCLEOTIDE SEQUENCE [LARGE SCALE GENOMIC DNA]</scope>
    <source>
        <strain evidence="8 9">P46_P4S1P180</strain>
    </source>
</reference>
<dbReference type="Pfam" id="PF00875">
    <property type="entry name" value="DNA_photolyase"/>
    <property type="match status" value="1"/>
</dbReference>
<feature type="binding site" evidence="6">
    <location>
        <begin position="246"/>
        <end position="250"/>
    </location>
    <ligand>
        <name>FAD</name>
        <dbReference type="ChEBI" id="CHEBI:57692"/>
    </ligand>
</feature>
<dbReference type="InterPro" id="IPR014729">
    <property type="entry name" value="Rossmann-like_a/b/a_fold"/>
</dbReference>
<evidence type="ECO:0000256" key="7">
    <source>
        <dbReference type="RuleBase" id="RU367151"/>
    </source>
</evidence>
<dbReference type="Gene3D" id="1.10.579.10">
    <property type="entry name" value="DNA Cyclobutane Dipyrimidine Photolyase, subunit A, domain 3"/>
    <property type="match status" value="1"/>
</dbReference>
<dbReference type="Gene3D" id="3.40.50.620">
    <property type="entry name" value="HUPs"/>
    <property type="match status" value="1"/>
</dbReference>
<dbReference type="NCBIfam" id="TIGR02765">
    <property type="entry name" value="crypto_DASH"/>
    <property type="match status" value="1"/>
</dbReference>
<evidence type="ECO:0000256" key="2">
    <source>
        <dbReference type="ARBA" id="ARBA00017881"/>
    </source>
</evidence>
<dbReference type="SUPFAM" id="SSF48173">
    <property type="entry name" value="Cryptochrome/photolyase FAD-binding domain"/>
    <property type="match status" value="1"/>
</dbReference>
<evidence type="ECO:0000256" key="5">
    <source>
        <dbReference type="ARBA" id="ARBA00022991"/>
    </source>
</evidence>
<comment type="cofactor">
    <cofactor evidence="7">
        <name>(6R)-5,10-methylene-5,6,7,8-tetrahydrofolate</name>
        <dbReference type="ChEBI" id="CHEBI:15636"/>
    </cofactor>
    <text evidence="7">Binds 1 5,10-methenyltetrahydrofolate (MTHF) per subunit.</text>
</comment>
<dbReference type="GO" id="GO:0003677">
    <property type="term" value="F:DNA binding"/>
    <property type="evidence" value="ECO:0007669"/>
    <property type="project" value="TreeGrafter"/>
</dbReference>
<dbReference type="EMBL" id="WXWW01000070">
    <property type="protein sequence ID" value="NAW64405.1"/>
    <property type="molecule type" value="Genomic_DNA"/>
</dbReference>
<feature type="binding site" evidence="6">
    <location>
        <position position="233"/>
    </location>
    <ligand>
        <name>FAD</name>
        <dbReference type="ChEBI" id="CHEBI:57692"/>
    </ligand>
</feature>
<evidence type="ECO:0000256" key="4">
    <source>
        <dbReference type="ARBA" id="ARBA00022827"/>
    </source>
</evidence>
<evidence type="ECO:0000313" key="9">
    <source>
        <dbReference type="Proteomes" id="UP000465712"/>
    </source>
</evidence>
<name>A0A7X4WM73_9GAMM</name>
<dbReference type="InterPro" id="IPR005101">
    <property type="entry name" value="Cryptochr/Photolyase_FAD-bd"/>
</dbReference>
<dbReference type="InterPro" id="IPR036155">
    <property type="entry name" value="Crypto/Photolyase_N_sf"/>
</dbReference>
<dbReference type="InterPro" id="IPR006050">
    <property type="entry name" value="DNA_photolyase_N"/>
</dbReference>
<proteinExistence type="inferred from homology"/>
<dbReference type="InterPro" id="IPR018394">
    <property type="entry name" value="DNA_photolyase_1_CS_C"/>
</dbReference>
<dbReference type="GO" id="GO:0003913">
    <property type="term" value="F:DNA photolyase activity"/>
    <property type="evidence" value="ECO:0007669"/>
    <property type="project" value="InterPro"/>
</dbReference>
<gene>
    <name evidence="8" type="ORF">CAG72_04160</name>
</gene>
<keyword evidence="4 6" id="KW-0274">FAD</keyword>
<evidence type="ECO:0000256" key="6">
    <source>
        <dbReference type="PIRSR" id="PIRSR602081-1"/>
    </source>
</evidence>